<dbReference type="InterPro" id="IPR025335">
    <property type="entry name" value="DUF4241"/>
</dbReference>
<keyword evidence="2" id="KW-1185">Reference proteome</keyword>
<protein>
    <submittedName>
        <fullName evidence="1">DUF4241 domain-containing protein</fullName>
    </submittedName>
</protein>
<evidence type="ECO:0000313" key="2">
    <source>
        <dbReference type="Proteomes" id="UP000587462"/>
    </source>
</evidence>
<proteinExistence type="predicted"/>
<dbReference type="Pfam" id="PF14025">
    <property type="entry name" value="DUF4241"/>
    <property type="match status" value="1"/>
</dbReference>
<sequence length="463" mass="50070">MSASAVEVMYGEGWCARSRAIIGPMTEEEALRRHVAGDPYAVLLRVAGRPLAELRITGRAGYVGLLLFDVHGRRQREYDYVELRRGLLHLRRHRQWLYRGPDEAERPEPAVHFTLNIKPDGRARRRLEHHGMFETIAHIPEEHRTLLLADFGGWTRYADAGLLGLPGPITLVPAPVPEAAGSPDGSPLWSAPAPLAPGELEALFVPGSRFESYDGPVTVVEPEGAGILRLPTGRVIVADPTSLSADDEPFTAMVPPGTYPLVLGKVERRGEWHGEELAWEEITAAMLRIGDRRPTIAWEQALLPGQEIRLLGEGEYYGFGVDSGTAAFLDLAARDALAADPDAAMDLAESIGDEVTCPQFHDPVSGANAIAFPSGAGDGSYPVWIGRDCDGEVTCLIADMHTVDSTRPLPPTPVSPTVVRLPPVPPAEGPLPNPAPHAETAHIFAQLLLQTVTMARRPLPGQG</sequence>
<organism evidence="1 2">
    <name type="scientific">Streptomyces morookaense</name>
    <name type="common">Streptoverticillium morookaense</name>
    <dbReference type="NCBI Taxonomy" id="1970"/>
    <lineage>
        <taxon>Bacteria</taxon>
        <taxon>Bacillati</taxon>
        <taxon>Actinomycetota</taxon>
        <taxon>Actinomycetes</taxon>
        <taxon>Kitasatosporales</taxon>
        <taxon>Streptomycetaceae</taxon>
        <taxon>Streptomyces</taxon>
    </lineage>
</organism>
<comment type="caution">
    <text evidence="1">The sequence shown here is derived from an EMBL/GenBank/DDBJ whole genome shotgun (WGS) entry which is preliminary data.</text>
</comment>
<dbReference type="EMBL" id="JABBXF010000046">
    <property type="protein sequence ID" value="NVK80054.1"/>
    <property type="molecule type" value="Genomic_DNA"/>
</dbReference>
<dbReference type="Proteomes" id="UP000587462">
    <property type="component" value="Unassembled WGS sequence"/>
</dbReference>
<gene>
    <name evidence="1" type="ORF">HG542_20655</name>
</gene>
<evidence type="ECO:0000313" key="1">
    <source>
        <dbReference type="EMBL" id="NVK80054.1"/>
    </source>
</evidence>
<reference evidence="1 2" key="1">
    <citation type="submission" date="2020-04" db="EMBL/GenBank/DDBJ databases">
        <title>Draft Genome Sequence of Streptomyces morookaense DSM 40503, an 8-azaguanine-producing strain.</title>
        <authorList>
            <person name="Qi J."/>
            <person name="Gao J.-M."/>
        </authorList>
    </citation>
    <scope>NUCLEOTIDE SEQUENCE [LARGE SCALE GENOMIC DNA]</scope>
    <source>
        <strain evidence="1 2">DSM 40503</strain>
    </source>
</reference>
<name>A0A7Y7E926_STRMO</name>
<dbReference type="AlphaFoldDB" id="A0A7Y7E926"/>
<dbReference type="RefSeq" id="WP_171083573.1">
    <property type="nucleotide sequence ID" value="NZ_BNBU01000008.1"/>
</dbReference>
<accession>A0A7Y7E926</accession>